<sequence length="259" mass="27956">MKAVAKFAMLSGISRLSAHNSSRIASSVTLRQHPILFGKSLCPSGIEFDSFFVPMSFCHSASSSGVVDVGFSRFGSLRTGGIKDTASFRPQNPGNFDSSLKLSFCNWKKRQSVVTKSRRMIRSSNVECSAQAGANEQSSSSPSSVLPDVKSTVVGQRIIFCPRCGGTTERKVPGGEHELRVVCTVCNAVHYENPKMVSTLPAGYMEIGESAAEGAARETWEEACAEVEVLGLFAHLDIPFIGQVVYPNWSSLKLHSQLA</sequence>
<feature type="domain" description="Nudix hydrolase N-terminal" evidence="2">
    <location>
        <begin position="160"/>
        <end position="192"/>
    </location>
</feature>
<evidence type="ECO:0000313" key="3">
    <source>
        <dbReference type="EMBL" id="KAL3695412.1"/>
    </source>
</evidence>
<dbReference type="EMBL" id="JBJQOH010000002">
    <property type="protein sequence ID" value="KAL3695412.1"/>
    <property type="molecule type" value="Genomic_DNA"/>
</dbReference>
<evidence type="ECO:0000259" key="1">
    <source>
        <dbReference type="Pfam" id="PF00293"/>
    </source>
</evidence>
<dbReference type="PANTHER" id="PTHR43222">
    <property type="entry name" value="NUDIX HYDROLASE 23"/>
    <property type="match status" value="1"/>
</dbReference>
<proteinExistence type="predicted"/>
<evidence type="ECO:0000259" key="2">
    <source>
        <dbReference type="Pfam" id="PF14803"/>
    </source>
</evidence>
<dbReference type="Proteomes" id="UP001633002">
    <property type="component" value="Unassembled WGS sequence"/>
</dbReference>
<feature type="domain" description="Nudix hydrolase" evidence="1">
    <location>
        <begin position="197"/>
        <end position="235"/>
    </location>
</feature>
<dbReference type="Gene3D" id="2.20.70.10">
    <property type="match status" value="1"/>
</dbReference>
<dbReference type="Gene3D" id="3.90.79.10">
    <property type="entry name" value="Nucleoside Triphosphate Pyrophosphohydrolase"/>
    <property type="match status" value="1"/>
</dbReference>
<dbReference type="InterPro" id="IPR015797">
    <property type="entry name" value="NUDIX_hydrolase-like_dom_sf"/>
</dbReference>
<protein>
    <recommendedName>
        <fullName evidence="5">Nudix hydrolase domain-containing protein</fullName>
    </recommendedName>
</protein>
<dbReference type="InterPro" id="IPR029401">
    <property type="entry name" value="Nudix_N"/>
</dbReference>
<keyword evidence="4" id="KW-1185">Reference proteome</keyword>
<reference evidence="3 4" key="1">
    <citation type="submission" date="2024-09" db="EMBL/GenBank/DDBJ databases">
        <title>Chromosome-scale assembly of Riccia sorocarpa.</title>
        <authorList>
            <person name="Paukszto L."/>
        </authorList>
    </citation>
    <scope>NUCLEOTIDE SEQUENCE [LARGE SCALE GENOMIC DNA]</scope>
    <source>
        <strain evidence="3">LP-2024</strain>
        <tissue evidence="3">Aerial parts of the thallus</tissue>
    </source>
</reference>
<evidence type="ECO:0008006" key="5">
    <source>
        <dbReference type="Google" id="ProtNLM"/>
    </source>
</evidence>
<organism evidence="3 4">
    <name type="scientific">Riccia sorocarpa</name>
    <dbReference type="NCBI Taxonomy" id="122646"/>
    <lineage>
        <taxon>Eukaryota</taxon>
        <taxon>Viridiplantae</taxon>
        <taxon>Streptophyta</taxon>
        <taxon>Embryophyta</taxon>
        <taxon>Marchantiophyta</taxon>
        <taxon>Marchantiopsida</taxon>
        <taxon>Marchantiidae</taxon>
        <taxon>Marchantiales</taxon>
        <taxon>Ricciaceae</taxon>
        <taxon>Riccia</taxon>
    </lineage>
</organism>
<dbReference type="Pfam" id="PF00293">
    <property type="entry name" value="NUDIX"/>
    <property type="match status" value="1"/>
</dbReference>
<dbReference type="InterPro" id="IPR000086">
    <property type="entry name" value="NUDIX_hydrolase_dom"/>
</dbReference>
<gene>
    <name evidence="3" type="ORF">R1sor_009488</name>
</gene>
<name>A0ABD3HYU0_9MARC</name>
<dbReference type="PANTHER" id="PTHR43222:SF2">
    <property type="entry name" value="NUDIX HYDROLASE 23, CHLOROPLASTIC"/>
    <property type="match status" value="1"/>
</dbReference>
<dbReference type="SUPFAM" id="SSF55811">
    <property type="entry name" value="Nudix"/>
    <property type="match status" value="1"/>
</dbReference>
<accession>A0ABD3HYU0</accession>
<dbReference type="AlphaFoldDB" id="A0ABD3HYU0"/>
<dbReference type="Pfam" id="PF14803">
    <property type="entry name" value="Zn_ribbon_Nudix"/>
    <property type="match status" value="1"/>
</dbReference>
<evidence type="ECO:0000313" key="4">
    <source>
        <dbReference type="Proteomes" id="UP001633002"/>
    </source>
</evidence>
<comment type="caution">
    <text evidence="3">The sequence shown here is derived from an EMBL/GenBank/DDBJ whole genome shotgun (WGS) entry which is preliminary data.</text>
</comment>